<dbReference type="InterPro" id="IPR023867">
    <property type="entry name" value="Sulphatase_maturase_rSAM"/>
</dbReference>
<comment type="cofactor">
    <cofactor evidence="1">
        <name>[4Fe-4S] cluster</name>
        <dbReference type="ChEBI" id="CHEBI:49883"/>
    </cofactor>
</comment>
<evidence type="ECO:0000256" key="5">
    <source>
        <dbReference type="ARBA" id="ARBA00023004"/>
    </source>
</evidence>
<dbReference type="Proteomes" id="UP000886335">
    <property type="component" value="Unassembled WGS sequence"/>
</dbReference>
<dbReference type="InterPro" id="IPR000385">
    <property type="entry name" value="MoaA_NifB_PqqE_Fe-S-bd_CS"/>
</dbReference>
<dbReference type="GO" id="GO:0051539">
    <property type="term" value="F:4 iron, 4 sulfur cluster binding"/>
    <property type="evidence" value="ECO:0007669"/>
    <property type="project" value="UniProtKB-KW"/>
</dbReference>
<keyword evidence="2" id="KW-0004">4Fe-4S</keyword>
<dbReference type="PANTHER" id="PTHR43273:SF8">
    <property type="entry name" value="RADICAL SAM DOMAIN PROTEIN"/>
    <property type="match status" value="1"/>
</dbReference>
<evidence type="ECO:0000256" key="1">
    <source>
        <dbReference type="ARBA" id="ARBA00001966"/>
    </source>
</evidence>
<evidence type="ECO:0000259" key="7">
    <source>
        <dbReference type="Pfam" id="PF04055"/>
    </source>
</evidence>
<evidence type="ECO:0000256" key="3">
    <source>
        <dbReference type="ARBA" id="ARBA00022691"/>
    </source>
</evidence>
<evidence type="ECO:0000256" key="6">
    <source>
        <dbReference type="ARBA" id="ARBA00023014"/>
    </source>
</evidence>
<feature type="domain" description="Radical SAM core" evidence="7">
    <location>
        <begin position="112"/>
        <end position="272"/>
    </location>
</feature>
<gene>
    <name evidence="8" type="ORF">ENN50_00500</name>
</gene>
<dbReference type="CDD" id="cd01335">
    <property type="entry name" value="Radical_SAM"/>
    <property type="match status" value="1"/>
</dbReference>
<dbReference type="Gene3D" id="3.20.20.70">
    <property type="entry name" value="Aldolase class I"/>
    <property type="match status" value="1"/>
</dbReference>
<keyword evidence="6" id="KW-0411">Iron-sulfur</keyword>
<comment type="caution">
    <text evidence="8">The sequence shown here is derived from an EMBL/GenBank/DDBJ whole genome shotgun (WGS) entry which is preliminary data.</text>
</comment>
<dbReference type="AlphaFoldDB" id="A0A831SQP6"/>
<dbReference type="InterPro" id="IPR007197">
    <property type="entry name" value="rSAM"/>
</dbReference>
<organism evidence="8">
    <name type="scientific">Prosthecochloris aestuarii</name>
    <dbReference type="NCBI Taxonomy" id="1102"/>
    <lineage>
        <taxon>Bacteria</taxon>
        <taxon>Pseudomonadati</taxon>
        <taxon>Chlorobiota</taxon>
        <taxon>Chlorobiia</taxon>
        <taxon>Chlorobiales</taxon>
        <taxon>Chlorobiaceae</taxon>
        <taxon>Prosthecochloris</taxon>
    </lineage>
</organism>
<evidence type="ECO:0000256" key="4">
    <source>
        <dbReference type="ARBA" id="ARBA00022723"/>
    </source>
</evidence>
<dbReference type="InterPro" id="IPR013785">
    <property type="entry name" value="Aldolase_TIM"/>
</dbReference>
<sequence length="488" mass="54676">MFAYPKAMIMDLPGEKRHLAFKALPHELFSKEGRWYGYAVSSGEACELPDEHCRVLSQIPSTFTLFEDIHRHTADMIASRELIDVLQDLADTGFVKPFDKHTRPISSINIFLSTYCNLNCAYCYGGEGRSDSVPGGSYGMQQEQLSREMGRKAVDYLLKTSGTREGGSAGGINFFGGEPLMNMEVLEYIAEYSEEQSCKYGTPKPSLSITTNGLLVDEKFISLCKQHHIGVQISFDGTPEVQNTMRPTTGGLPSYPAVEKAIGLLGEHGIRIRIRATVSNCNTDLMQSIRHLESLGVYDVHFAVASGHDQERFALADHDFKALGSAFDDVGRYMTERTREGKPFVRCNNLLSAMAQLHRRNSKNFACGAGIGLASLSPDGSFHICHRFAGMDDFVIGHIDHGMDYRKRLKLIEQMHSDSHEECRECWAKELCGGECHYSNHEANQRISVPNRQMCDLHRSILKTAMAMAAEIRQHDEETYFRMIDNAM</sequence>
<dbReference type="PROSITE" id="PS01305">
    <property type="entry name" value="MOAA_NIFB_PQQE"/>
    <property type="match status" value="1"/>
</dbReference>
<dbReference type="PANTHER" id="PTHR43273">
    <property type="entry name" value="ANAEROBIC SULFATASE-MATURATING ENZYME HOMOLOG ASLB-RELATED"/>
    <property type="match status" value="1"/>
</dbReference>
<dbReference type="InterPro" id="IPR058240">
    <property type="entry name" value="rSAM_sf"/>
</dbReference>
<dbReference type="InterPro" id="IPR023885">
    <property type="entry name" value="4Fe4S-binding_SPASM_dom"/>
</dbReference>
<dbReference type="EMBL" id="DSBW01000012">
    <property type="protein sequence ID" value="HED30182.1"/>
    <property type="molecule type" value="Genomic_DNA"/>
</dbReference>
<keyword evidence="3" id="KW-0949">S-adenosyl-L-methionine</keyword>
<dbReference type="GO" id="GO:0046872">
    <property type="term" value="F:metal ion binding"/>
    <property type="evidence" value="ECO:0007669"/>
    <property type="project" value="UniProtKB-KW"/>
</dbReference>
<evidence type="ECO:0000256" key="2">
    <source>
        <dbReference type="ARBA" id="ARBA00022485"/>
    </source>
</evidence>
<evidence type="ECO:0000313" key="8">
    <source>
        <dbReference type="EMBL" id="HED30182.1"/>
    </source>
</evidence>
<keyword evidence="5" id="KW-0408">Iron</keyword>
<accession>A0A831SQP6</accession>
<dbReference type="SUPFAM" id="SSF102114">
    <property type="entry name" value="Radical SAM enzymes"/>
    <property type="match status" value="1"/>
</dbReference>
<dbReference type="SFLD" id="SFLDG01067">
    <property type="entry name" value="SPASM/twitch_domain_containing"/>
    <property type="match status" value="1"/>
</dbReference>
<protein>
    <submittedName>
        <fullName evidence="8">SPASM domain-containing protein</fullName>
    </submittedName>
</protein>
<name>A0A831SQP6_PROAE</name>
<reference evidence="8" key="1">
    <citation type="journal article" date="2020" name="mSystems">
        <title>Genome- and Community-Level Interaction Insights into Carbon Utilization and Element Cycling Functions of Hydrothermarchaeota in Hydrothermal Sediment.</title>
        <authorList>
            <person name="Zhou Z."/>
            <person name="Liu Y."/>
            <person name="Xu W."/>
            <person name="Pan J."/>
            <person name="Luo Z.H."/>
            <person name="Li M."/>
        </authorList>
    </citation>
    <scope>NUCLEOTIDE SEQUENCE [LARGE SCALE GENOMIC DNA]</scope>
    <source>
        <strain evidence="8">SpSt-1181</strain>
    </source>
</reference>
<dbReference type="SFLD" id="SFLDS00029">
    <property type="entry name" value="Radical_SAM"/>
    <property type="match status" value="1"/>
</dbReference>
<dbReference type="GO" id="GO:0016491">
    <property type="term" value="F:oxidoreductase activity"/>
    <property type="evidence" value="ECO:0007669"/>
    <property type="project" value="InterPro"/>
</dbReference>
<dbReference type="NCBIfam" id="TIGR04085">
    <property type="entry name" value="rSAM_more_4Fe4S"/>
    <property type="match status" value="1"/>
</dbReference>
<proteinExistence type="predicted"/>
<dbReference type="SFLD" id="SFLDG01386">
    <property type="entry name" value="main_SPASM_domain-containing"/>
    <property type="match status" value="1"/>
</dbReference>
<dbReference type="SFLD" id="SFLDG01384">
    <property type="entry name" value="thioether_bond_formation_requi"/>
    <property type="match status" value="1"/>
</dbReference>
<dbReference type="Pfam" id="PF04055">
    <property type="entry name" value="Radical_SAM"/>
    <property type="match status" value="1"/>
</dbReference>
<keyword evidence="4" id="KW-0479">Metal-binding</keyword>